<comment type="similarity">
    <text evidence="1">Belongs to the ROK (NagC/XylR) family.</text>
</comment>
<organism evidence="2 3">
    <name type="scientific">Candidatus Ryanbacteria bacterium RIFCSPHIGHO2_01_FULL_48_27</name>
    <dbReference type="NCBI Taxonomy" id="1802115"/>
    <lineage>
        <taxon>Bacteria</taxon>
        <taxon>Candidatus Ryaniibacteriota</taxon>
    </lineage>
</organism>
<accession>A0A1G2G657</accession>
<sequence length="284" mass="31183">MYLLFDIGGTTTRIAISKDGRQFVEPKYVPTPASYREGLDALIATGKHFAGDKKIEGVSGGIAGPLDAAHTTLANSPHLPDWVDKPFKRDLEKAFRCPVYLENDAAFVGLGEATDGAGRGFGIVAYVTVSTGVGGVRIVDGKIDRNAYGFEIGHQIIDINGPLCATCAMPGHLEEYISGTSLERKYKMRPSDITDPDVWRESARVLSYGLNNVMVHWSPELIILGGAIMRKGPREFFQQTRDYFEQTVKIYPKLPRVERSVLGDIGGLHGALVHLNQSLEKYRT</sequence>
<evidence type="ECO:0000256" key="1">
    <source>
        <dbReference type="ARBA" id="ARBA00006479"/>
    </source>
</evidence>
<evidence type="ECO:0008006" key="4">
    <source>
        <dbReference type="Google" id="ProtNLM"/>
    </source>
</evidence>
<dbReference type="PANTHER" id="PTHR18964:SF149">
    <property type="entry name" value="BIFUNCTIONAL UDP-N-ACETYLGLUCOSAMINE 2-EPIMERASE_N-ACETYLMANNOSAMINE KINASE"/>
    <property type="match status" value="1"/>
</dbReference>
<dbReference type="Proteomes" id="UP000177785">
    <property type="component" value="Unassembled WGS sequence"/>
</dbReference>
<dbReference type="InterPro" id="IPR043129">
    <property type="entry name" value="ATPase_NBD"/>
</dbReference>
<reference evidence="2 3" key="1">
    <citation type="journal article" date="2016" name="Nat. Commun.">
        <title>Thousands of microbial genomes shed light on interconnected biogeochemical processes in an aquifer system.</title>
        <authorList>
            <person name="Anantharaman K."/>
            <person name="Brown C.T."/>
            <person name="Hug L.A."/>
            <person name="Sharon I."/>
            <person name="Castelle C.J."/>
            <person name="Probst A.J."/>
            <person name="Thomas B.C."/>
            <person name="Singh A."/>
            <person name="Wilkins M.J."/>
            <person name="Karaoz U."/>
            <person name="Brodie E.L."/>
            <person name="Williams K.H."/>
            <person name="Hubbard S.S."/>
            <person name="Banfield J.F."/>
        </authorList>
    </citation>
    <scope>NUCLEOTIDE SEQUENCE [LARGE SCALE GENOMIC DNA]</scope>
</reference>
<name>A0A1G2G657_9BACT</name>
<evidence type="ECO:0000313" key="3">
    <source>
        <dbReference type="Proteomes" id="UP000177785"/>
    </source>
</evidence>
<dbReference type="STRING" id="1802115.A2756_02400"/>
<comment type="caution">
    <text evidence="2">The sequence shown here is derived from an EMBL/GenBank/DDBJ whole genome shotgun (WGS) entry which is preliminary data.</text>
</comment>
<dbReference type="Gene3D" id="3.30.420.40">
    <property type="match status" value="2"/>
</dbReference>
<dbReference type="AlphaFoldDB" id="A0A1G2G657"/>
<dbReference type="EMBL" id="MHNL01000005">
    <property type="protein sequence ID" value="OGZ45736.1"/>
    <property type="molecule type" value="Genomic_DNA"/>
</dbReference>
<dbReference type="InterPro" id="IPR000600">
    <property type="entry name" value="ROK"/>
</dbReference>
<protein>
    <recommendedName>
        <fullName evidence="4">ROK family protein</fullName>
    </recommendedName>
</protein>
<dbReference type="Pfam" id="PF00480">
    <property type="entry name" value="ROK"/>
    <property type="match status" value="1"/>
</dbReference>
<proteinExistence type="inferred from homology"/>
<dbReference type="PANTHER" id="PTHR18964">
    <property type="entry name" value="ROK (REPRESSOR, ORF, KINASE) FAMILY"/>
    <property type="match status" value="1"/>
</dbReference>
<evidence type="ECO:0000313" key="2">
    <source>
        <dbReference type="EMBL" id="OGZ45736.1"/>
    </source>
</evidence>
<dbReference type="SUPFAM" id="SSF53067">
    <property type="entry name" value="Actin-like ATPase domain"/>
    <property type="match status" value="1"/>
</dbReference>
<gene>
    <name evidence="2" type="ORF">A2756_02400</name>
</gene>